<dbReference type="Proteomes" id="UP000033854">
    <property type="component" value="Unassembled WGS sequence"/>
</dbReference>
<feature type="region of interest" description="Disordered" evidence="1">
    <location>
        <begin position="1"/>
        <end position="75"/>
    </location>
</feature>
<feature type="compositionally biased region" description="Low complexity" evidence="1">
    <location>
        <begin position="56"/>
        <end position="73"/>
    </location>
</feature>
<feature type="region of interest" description="Disordered" evidence="1">
    <location>
        <begin position="101"/>
        <end position="134"/>
    </location>
</feature>
<dbReference type="EMBL" id="LCDA01000002">
    <property type="protein sequence ID" value="KKS43203.1"/>
    <property type="molecule type" value="Genomic_DNA"/>
</dbReference>
<evidence type="ECO:0000256" key="2">
    <source>
        <dbReference type="SAM" id="Phobius"/>
    </source>
</evidence>
<feature type="transmembrane region" description="Helical" evidence="2">
    <location>
        <begin position="139"/>
        <end position="161"/>
    </location>
</feature>
<protein>
    <submittedName>
        <fullName evidence="3">Uncharacterized protein</fullName>
    </submittedName>
</protein>
<name>A0A0G1C0P4_9BACT</name>
<keyword evidence="2" id="KW-0472">Membrane</keyword>
<evidence type="ECO:0000313" key="3">
    <source>
        <dbReference type="EMBL" id="KKS43203.1"/>
    </source>
</evidence>
<evidence type="ECO:0000313" key="4">
    <source>
        <dbReference type="Proteomes" id="UP000033854"/>
    </source>
</evidence>
<sequence length="391" mass="41820">MPQQTPSAPVEPVVADNVAPPPITSPIPSEEGSPQIEPIVSTTMENTSPATPPIISPETPTSEPQTPQFPTFEETPEEIPSQQMSTILVDEHEKLAAANESMIEKQSPSLTSQPALQPEPVKPAETPPEAALPPKSRSLAPVIIVILLIVAGVGLAAAAYLSSQSNKLKTQLSEITQTLEKQKTILTPTVTPTVFQIPTPTTATQTAVIATSSATPTTTTIPINTEEILPLTNAAAVLKVAINHSPNAQLILIKVDNATDPSTVVTKYFFREDLTTKKYFFVSISSNGIPELIDKQIYVNPDNNIPSLNDAVLTNKMGMDLGETLKLTYTQCANQTACTSAPVKAMYINTSSGITWQLSLYTNGLSATPLLIQINAETKAIIYKSPEFANK</sequence>
<keyword evidence="2" id="KW-0812">Transmembrane</keyword>
<keyword evidence="2" id="KW-1133">Transmembrane helix</keyword>
<reference evidence="3 4" key="1">
    <citation type="journal article" date="2015" name="Nature">
        <title>rRNA introns, odd ribosomes, and small enigmatic genomes across a large radiation of phyla.</title>
        <authorList>
            <person name="Brown C.T."/>
            <person name="Hug L.A."/>
            <person name="Thomas B.C."/>
            <person name="Sharon I."/>
            <person name="Castelle C.J."/>
            <person name="Singh A."/>
            <person name="Wilkins M.J."/>
            <person name="Williams K.H."/>
            <person name="Banfield J.F."/>
        </authorList>
    </citation>
    <scope>NUCLEOTIDE SEQUENCE [LARGE SCALE GENOMIC DNA]</scope>
</reference>
<accession>A0A0G1C0P4</accession>
<proteinExistence type="predicted"/>
<gene>
    <name evidence="3" type="ORF">UV06_C0002G0105</name>
</gene>
<evidence type="ECO:0000256" key="1">
    <source>
        <dbReference type="SAM" id="MobiDB-lite"/>
    </source>
</evidence>
<dbReference type="AlphaFoldDB" id="A0A0G1C0P4"/>
<organism evidence="3 4">
    <name type="scientific">Candidatus Collierbacteria bacterium GW2011_GWA2_42_17</name>
    <dbReference type="NCBI Taxonomy" id="1618378"/>
    <lineage>
        <taxon>Bacteria</taxon>
        <taxon>Candidatus Collieribacteriota</taxon>
    </lineage>
</organism>
<comment type="caution">
    <text evidence="3">The sequence shown here is derived from an EMBL/GenBank/DDBJ whole genome shotgun (WGS) entry which is preliminary data.</text>
</comment>
<feature type="compositionally biased region" description="Polar residues" evidence="1">
    <location>
        <begin position="104"/>
        <end position="115"/>
    </location>
</feature>
<feature type="compositionally biased region" description="Low complexity" evidence="1">
    <location>
        <begin position="123"/>
        <end position="134"/>
    </location>
</feature>